<dbReference type="GO" id="GO:0005634">
    <property type="term" value="C:nucleus"/>
    <property type="evidence" value="ECO:0007669"/>
    <property type="project" value="Ensembl"/>
</dbReference>
<dbReference type="GeneID" id="100077429"/>
<dbReference type="PROSITE" id="PS51125">
    <property type="entry name" value="NHL"/>
    <property type="match status" value="5"/>
</dbReference>
<comment type="subcellular location">
    <subcellularLocation>
        <location evidence="2">Cytoplasm</location>
    </subcellularLocation>
</comment>
<dbReference type="PANTHER" id="PTHR25464:SF3">
    <property type="entry name" value="E3 UBIQUITIN-PROTEIN LIGASE TRIM32"/>
    <property type="match status" value="1"/>
</dbReference>
<comment type="pathway">
    <text evidence="3">Protein modification; protein ubiquitination.</text>
</comment>
<dbReference type="KEGG" id="oaa:100077429"/>
<dbReference type="CDD" id="cd16587">
    <property type="entry name" value="RING-HC_TRIM32_C-VII"/>
    <property type="match status" value="1"/>
</dbReference>
<dbReference type="GO" id="GO:0034612">
    <property type="term" value="P:response to tumor necrosis factor"/>
    <property type="evidence" value="ECO:0007669"/>
    <property type="project" value="Ensembl"/>
</dbReference>
<keyword evidence="7" id="KW-0597">Phosphoprotein</keyword>
<dbReference type="GO" id="GO:0010994">
    <property type="term" value="P:free ubiquitin chain polymerization"/>
    <property type="evidence" value="ECO:0007669"/>
    <property type="project" value="Ensembl"/>
</dbReference>
<dbReference type="GO" id="GO:0045666">
    <property type="term" value="P:positive regulation of neuron differentiation"/>
    <property type="evidence" value="ECO:0007669"/>
    <property type="project" value="Ensembl"/>
</dbReference>
<comment type="subunit">
    <text evidence="16">It self-associates. Interacts with DTNBP1. Interacts with PIAS4/PIASY upon treatment with UVB and TNF-alpha. Interacts with AMBRA1; promoting activation of ULK1 through unanchored 'Lys-63'-linked polyubiquitin chains. Interacts with TICAM1 and TAX1BP1; these interactions target TICAM1 to TAX1BP1-mediated selective autophagic degradation.</text>
</comment>
<dbReference type="GO" id="GO:0009411">
    <property type="term" value="P:response to UV"/>
    <property type="evidence" value="ECO:0007669"/>
    <property type="project" value="Ensembl"/>
</dbReference>
<keyword evidence="8" id="KW-0808">Transferase</keyword>
<keyword evidence="9" id="KW-0479">Metal-binding</keyword>
<feature type="region of interest" description="Disordered" evidence="23">
    <location>
        <begin position="318"/>
        <end position="371"/>
    </location>
</feature>
<feature type="repeat" description="NHL" evidence="21">
    <location>
        <begin position="374"/>
        <end position="417"/>
    </location>
</feature>
<dbReference type="GO" id="GO:1902230">
    <property type="term" value="P:negative regulation of intrinsic apoptotic signaling pathway in response to DNA damage"/>
    <property type="evidence" value="ECO:0007669"/>
    <property type="project" value="Ensembl"/>
</dbReference>
<dbReference type="GO" id="GO:0046716">
    <property type="term" value="P:muscle cell cellular homeostasis"/>
    <property type="evidence" value="ECO:0007669"/>
    <property type="project" value="Ensembl"/>
</dbReference>
<proteinExistence type="inferred from homology"/>
<feature type="repeat" description="NHL" evidence="21">
    <location>
        <begin position="480"/>
        <end position="515"/>
    </location>
</feature>
<dbReference type="Ensembl" id="ENSOANT00000003332.2">
    <property type="protein sequence ID" value="ENSOANP00000003331.2"/>
    <property type="gene ID" value="ENSOANG00000002097.2"/>
</dbReference>
<evidence type="ECO:0000256" key="9">
    <source>
        <dbReference type="ARBA" id="ARBA00022723"/>
    </source>
</evidence>
<dbReference type="GO" id="GO:2000786">
    <property type="term" value="P:positive regulation of autophagosome assembly"/>
    <property type="evidence" value="ECO:0007669"/>
    <property type="project" value="Ensembl"/>
</dbReference>
<dbReference type="SUPFAM" id="SSF57845">
    <property type="entry name" value="B-box zinc-binding domain"/>
    <property type="match status" value="1"/>
</dbReference>
<dbReference type="HOGENOM" id="CLU_423860_0_0_1"/>
<evidence type="ECO:0000256" key="23">
    <source>
        <dbReference type="SAM" id="MobiDB-lite"/>
    </source>
</evidence>
<dbReference type="OrthoDB" id="6105938at2759"/>
<evidence type="ECO:0000256" key="12">
    <source>
        <dbReference type="ARBA" id="ARBA00022786"/>
    </source>
</evidence>
<evidence type="ECO:0000313" key="27">
    <source>
        <dbReference type="Proteomes" id="UP000002279"/>
    </source>
</evidence>
<dbReference type="GO" id="GO:0008270">
    <property type="term" value="F:zinc ion binding"/>
    <property type="evidence" value="ECO:0007669"/>
    <property type="project" value="UniProtKB-KW"/>
</dbReference>
<dbReference type="GO" id="GO:0005776">
    <property type="term" value="C:autophagosome"/>
    <property type="evidence" value="ECO:0007669"/>
    <property type="project" value="Ensembl"/>
</dbReference>
<dbReference type="InterPro" id="IPR027370">
    <property type="entry name" value="Znf-RING_euk"/>
</dbReference>
<dbReference type="PROSITE" id="PS50119">
    <property type="entry name" value="ZF_BBOX"/>
    <property type="match status" value="1"/>
</dbReference>
<evidence type="ECO:0000256" key="19">
    <source>
        <dbReference type="ARBA" id="ARBA00076816"/>
    </source>
</evidence>
<evidence type="ECO:0000256" key="4">
    <source>
        <dbReference type="ARBA" id="ARBA00008518"/>
    </source>
</evidence>
<reference evidence="26 27" key="1">
    <citation type="journal article" date="2008" name="Nature">
        <title>Genome analysis of the platypus reveals unique signatures of evolution.</title>
        <authorList>
            <person name="Warren W.C."/>
            <person name="Hillier L.W."/>
            <person name="Marshall Graves J.A."/>
            <person name="Birney E."/>
            <person name="Ponting C.P."/>
            <person name="Grutzner F."/>
            <person name="Belov K."/>
            <person name="Miller W."/>
            <person name="Clarke L."/>
            <person name="Chinwalla A.T."/>
            <person name="Yang S.P."/>
            <person name="Heger A."/>
            <person name="Locke D.P."/>
            <person name="Miethke P."/>
            <person name="Waters P.D."/>
            <person name="Veyrunes F."/>
            <person name="Fulton L."/>
            <person name="Fulton B."/>
            <person name="Graves T."/>
            <person name="Wallis J."/>
            <person name="Puente X.S."/>
            <person name="Lopez-Otin C."/>
            <person name="Ordonez G.R."/>
            <person name="Eichler E.E."/>
            <person name="Chen L."/>
            <person name="Cheng Z."/>
            <person name="Deakin J.E."/>
            <person name="Alsop A."/>
            <person name="Thompson K."/>
            <person name="Kirby P."/>
            <person name="Papenfuss A.T."/>
            <person name="Wakefield M.J."/>
            <person name="Olender T."/>
            <person name="Lancet D."/>
            <person name="Huttley G.A."/>
            <person name="Smit A.F."/>
            <person name="Pask A."/>
            <person name="Temple-Smith P."/>
            <person name="Batzer M.A."/>
            <person name="Walker J.A."/>
            <person name="Konkel M.K."/>
            <person name="Harris R.S."/>
            <person name="Whittington C.M."/>
            <person name="Wong E.S."/>
            <person name="Gemmell N.J."/>
            <person name="Buschiazzo E."/>
            <person name="Vargas Jentzsch I.M."/>
            <person name="Merkel A."/>
            <person name="Schmitz J."/>
            <person name="Zemann A."/>
            <person name="Churakov G."/>
            <person name="Kriegs J.O."/>
            <person name="Brosius J."/>
            <person name="Murchison E.P."/>
            <person name="Sachidanandam R."/>
            <person name="Smith C."/>
            <person name="Hannon G.J."/>
            <person name="Tsend-Ayush E."/>
            <person name="McMillan D."/>
            <person name="Attenborough R."/>
            <person name="Rens W."/>
            <person name="Ferguson-Smith M."/>
            <person name="Lefevre C.M."/>
            <person name="Sharp J.A."/>
            <person name="Nicholas K.R."/>
            <person name="Ray D.A."/>
            <person name="Kube M."/>
            <person name="Reinhardt R."/>
            <person name="Pringle T.H."/>
            <person name="Taylor J."/>
            <person name="Jones R.C."/>
            <person name="Nixon B."/>
            <person name="Dacheux J.L."/>
            <person name="Niwa H."/>
            <person name="Sekita Y."/>
            <person name="Huang X."/>
            <person name="Stark A."/>
            <person name="Kheradpour P."/>
            <person name="Kellis M."/>
            <person name="Flicek P."/>
            <person name="Chen Y."/>
            <person name="Webber C."/>
            <person name="Hardison R."/>
            <person name="Nelson J."/>
            <person name="Hallsworth-Pepin K."/>
            <person name="Delehaunty K."/>
            <person name="Markovic C."/>
            <person name="Minx P."/>
            <person name="Feng Y."/>
            <person name="Kremitzki C."/>
            <person name="Mitreva M."/>
            <person name="Glasscock J."/>
            <person name="Wylie T."/>
            <person name="Wohldmann P."/>
            <person name="Thiru P."/>
            <person name="Nhan M.N."/>
            <person name="Pohl C.S."/>
            <person name="Smith S.M."/>
            <person name="Hou S."/>
            <person name="Nefedov M."/>
            <person name="de Jong P.J."/>
            <person name="Renfree M.B."/>
            <person name="Mardis E.R."/>
            <person name="Wilson R.K."/>
        </authorList>
    </citation>
    <scope>NUCLEOTIDE SEQUENCE [LARGE SCALE GENOMIC DNA]</scope>
    <source>
        <strain evidence="26 27">Glennie</strain>
    </source>
</reference>
<dbReference type="RefSeq" id="XP_028918565.1">
    <property type="nucleotide sequence ID" value="XM_029062732.1"/>
</dbReference>
<dbReference type="InterPro" id="IPR013083">
    <property type="entry name" value="Znf_RING/FYVE/PHD"/>
</dbReference>
<dbReference type="FunCoup" id="F6UML6">
    <property type="interactions" value="1610"/>
</dbReference>
<name>F6UML6_ORNAN</name>
<dbReference type="SUPFAM" id="SSF57850">
    <property type="entry name" value="RING/U-box"/>
    <property type="match status" value="1"/>
</dbReference>
<feature type="compositionally biased region" description="Low complexity" evidence="23">
    <location>
        <begin position="346"/>
        <end position="357"/>
    </location>
</feature>
<dbReference type="InParanoid" id="F6UML6"/>
<keyword evidence="15 22" id="KW-0175">Coiled coil</keyword>
<dbReference type="GO" id="GO:0030307">
    <property type="term" value="P:positive regulation of cell growth"/>
    <property type="evidence" value="ECO:0007669"/>
    <property type="project" value="Ensembl"/>
</dbReference>
<dbReference type="EC" id="2.3.2.27" evidence="5"/>
<dbReference type="GO" id="GO:0030335">
    <property type="term" value="P:positive regulation of cell migration"/>
    <property type="evidence" value="ECO:0007669"/>
    <property type="project" value="Ensembl"/>
</dbReference>
<evidence type="ECO:0000256" key="11">
    <source>
        <dbReference type="ARBA" id="ARBA00022771"/>
    </source>
</evidence>
<dbReference type="SMART" id="SM00336">
    <property type="entry name" value="BBOX"/>
    <property type="match status" value="1"/>
</dbReference>
<dbReference type="RefSeq" id="XP_028918566.1">
    <property type="nucleotide sequence ID" value="XM_029062733.2"/>
</dbReference>
<dbReference type="InterPro" id="IPR011042">
    <property type="entry name" value="6-blade_b-propeller_TolB-like"/>
</dbReference>
<dbReference type="GO" id="GO:0031369">
    <property type="term" value="F:translation initiation factor binding"/>
    <property type="evidence" value="ECO:0007669"/>
    <property type="project" value="Ensembl"/>
</dbReference>
<dbReference type="InterPro" id="IPR017907">
    <property type="entry name" value="Znf_RING_CS"/>
</dbReference>
<feature type="coiled-coil region" evidence="22">
    <location>
        <begin position="139"/>
        <end position="180"/>
    </location>
</feature>
<dbReference type="GO" id="GO:0032897">
    <property type="term" value="P:negative regulation of viral transcription"/>
    <property type="evidence" value="ECO:0007669"/>
    <property type="project" value="Ensembl"/>
</dbReference>
<dbReference type="GO" id="GO:0061824">
    <property type="term" value="P:cytosolic ciliogenesis"/>
    <property type="evidence" value="ECO:0007669"/>
    <property type="project" value="Ensembl"/>
</dbReference>
<keyword evidence="11 20" id="KW-0863">Zinc-finger</keyword>
<dbReference type="GO" id="GO:0048147">
    <property type="term" value="P:negative regulation of fibroblast proliferation"/>
    <property type="evidence" value="ECO:0007669"/>
    <property type="project" value="Ensembl"/>
</dbReference>
<dbReference type="SMART" id="SM00184">
    <property type="entry name" value="RING"/>
    <property type="match status" value="1"/>
</dbReference>
<evidence type="ECO:0000256" key="3">
    <source>
        <dbReference type="ARBA" id="ARBA00004906"/>
    </source>
</evidence>
<dbReference type="AlphaFoldDB" id="F6UML6"/>
<reference evidence="26" key="2">
    <citation type="submission" date="2025-08" db="UniProtKB">
        <authorList>
            <consortium name="Ensembl"/>
        </authorList>
    </citation>
    <scope>IDENTIFICATION</scope>
    <source>
        <strain evidence="26">Glennie</strain>
    </source>
</reference>
<keyword evidence="27" id="KW-1185">Reference proteome</keyword>
<evidence type="ECO:0000256" key="2">
    <source>
        <dbReference type="ARBA" id="ARBA00004496"/>
    </source>
</evidence>
<dbReference type="GO" id="GO:0045444">
    <property type="term" value="P:fat cell differentiation"/>
    <property type="evidence" value="ECO:0007669"/>
    <property type="project" value="Ensembl"/>
</dbReference>
<dbReference type="GO" id="GO:0050769">
    <property type="term" value="P:positive regulation of neurogenesis"/>
    <property type="evidence" value="ECO:0007669"/>
    <property type="project" value="Ensembl"/>
</dbReference>
<dbReference type="GO" id="GO:0007014">
    <property type="term" value="P:actin ubiquitination"/>
    <property type="evidence" value="ECO:0007669"/>
    <property type="project" value="Ensembl"/>
</dbReference>
<dbReference type="Pfam" id="PF01436">
    <property type="entry name" value="NHL"/>
    <property type="match status" value="3"/>
</dbReference>
<dbReference type="eggNOG" id="KOG2177">
    <property type="taxonomic scope" value="Eukaryota"/>
</dbReference>
<dbReference type="GO" id="GO:0003723">
    <property type="term" value="F:RNA binding"/>
    <property type="evidence" value="ECO:0007669"/>
    <property type="project" value="Ensembl"/>
</dbReference>
<dbReference type="OMA" id="LPTMFQL"/>
<reference evidence="26" key="3">
    <citation type="submission" date="2025-09" db="UniProtKB">
        <authorList>
            <consortium name="Ensembl"/>
        </authorList>
    </citation>
    <scope>IDENTIFICATION</scope>
    <source>
        <strain evidence="26">Glennie</strain>
    </source>
</reference>
<dbReference type="GO" id="GO:0000045">
    <property type="term" value="P:autophagosome assembly"/>
    <property type="evidence" value="ECO:0007669"/>
    <property type="project" value="Ensembl"/>
</dbReference>
<dbReference type="Gene3D" id="2.120.10.30">
    <property type="entry name" value="TolB, C-terminal domain"/>
    <property type="match status" value="2"/>
</dbReference>
<keyword evidence="14" id="KW-0832">Ubl conjugation</keyword>
<dbReference type="FunFam" id="3.30.40.10:FF:000314">
    <property type="entry name" value="E3 ubiquitin-protein ligase TRIM32"/>
    <property type="match status" value="1"/>
</dbReference>
<dbReference type="GO" id="GO:1905161">
    <property type="term" value="P:protein localization to phagocytic vesicle"/>
    <property type="evidence" value="ECO:0007669"/>
    <property type="project" value="Ensembl"/>
</dbReference>
<evidence type="ECO:0000256" key="18">
    <source>
        <dbReference type="ARBA" id="ARBA00075992"/>
    </source>
</evidence>
<dbReference type="InterPro" id="IPR001258">
    <property type="entry name" value="NHL_repeat"/>
</dbReference>
<evidence type="ECO:0000313" key="26">
    <source>
        <dbReference type="Ensembl" id="ENSOANP00000003331.2"/>
    </source>
</evidence>
<dbReference type="GO" id="GO:1902018">
    <property type="term" value="P:negative regulation of cilium assembly"/>
    <property type="evidence" value="ECO:0007669"/>
    <property type="project" value="Ensembl"/>
</dbReference>
<feature type="domain" description="B box-type" evidence="25">
    <location>
        <begin position="99"/>
        <end position="138"/>
    </location>
</feature>
<dbReference type="GO" id="GO:0017022">
    <property type="term" value="F:myosin binding"/>
    <property type="evidence" value="ECO:0007669"/>
    <property type="project" value="Ensembl"/>
</dbReference>
<dbReference type="FunFam" id="2.120.10.30:FF:000039">
    <property type="entry name" value="E3 ubiquitin-protein ligase TRIM32"/>
    <property type="match status" value="1"/>
</dbReference>
<dbReference type="GO" id="GO:0005863">
    <property type="term" value="C:striated muscle myosin thick filament"/>
    <property type="evidence" value="ECO:0007669"/>
    <property type="project" value="Ensembl"/>
</dbReference>
<dbReference type="GO" id="GO:0045787">
    <property type="term" value="P:positive regulation of cell cycle"/>
    <property type="evidence" value="ECO:0007669"/>
    <property type="project" value="Ensembl"/>
</dbReference>
<evidence type="ECO:0000256" key="15">
    <source>
        <dbReference type="ARBA" id="ARBA00023054"/>
    </source>
</evidence>
<feature type="repeat" description="NHL" evidence="21">
    <location>
        <begin position="632"/>
        <end position="662"/>
    </location>
</feature>
<dbReference type="GO" id="GO:0001894">
    <property type="term" value="P:tissue homeostasis"/>
    <property type="evidence" value="ECO:0007669"/>
    <property type="project" value="Ensembl"/>
</dbReference>
<feature type="repeat" description="NHL" evidence="21">
    <location>
        <begin position="431"/>
        <end position="474"/>
    </location>
</feature>
<keyword evidence="13" id="KW-0862">Zinc</keyword>
<evidence type="ECO:0000256" key="17">
    <source>
        <dbReference type="ARBA" id="ARBA00073068"/>
    </source>
</evidence>
<dbReference type="Pfam" id="PF13445">
    <property type="entry name" value="zf-RING_UBOX"/>
    <property type="match status" value="1"/>
</dbReference>
<dbReference type="GO" id="GO:0010508">
    <property type="term" value="P:positive regulation of autophagy"/>
    <property type="evidence" value="ECO:0000318"/>
    <property type="project" value="GO_Central"/>
</dbReference>
<dbReference type="GO" id="GO:0005813">
    <property type="term" value="C:centrosome"/>
    <property type="evidence" value="ECO:0007669"/>
    <property type="project" value="Ensembl"/>
</dbReference>
<protein>
    <recommendedName>
        <fullName evidence="17">E3 ubiquitin-protein ligase TRIM32</fullName>
        <ecNumber evidence="5">2.3.2.27</ecNumber>
    </recommendedName>
    <alternativeName>
        <fullName evidence="18">RING-type E3 ubiquitin transferase TRIM32</fullName>
    </alternativeName>
    <alternativeName>
        <fullName evidence="19">Tripartite motif-containing protein 32</fullName>
    </alternativeName>
</protein>
<dbReference type="GO" id="GO:0061564">
    <property type="term" value="P:axon development"/>
    <property type="evidence" value="ECO:0007669"/>
    <property type="project" value="Ensembl"/>
</dbReference>
<evidence type="ECO:0000256" key="8">
    <source>
        <dbReference type="ARBA" id="ARBA00022679"/>
    </source>
</evidence>
<dbReference type="PANTHER" id="PTHR25464">
    <property type="entry name" value="TRIPARTITE MOTIF-CONTAINING PROTEIN 2-LIKE PROTEIN"/>
    <property type="match status" value="1"/>
</dbReference>
<feature type="domain" description="RING-type" evidence="24">
    <location>
        <begin position="20"/>
        <end position="65"/>
    </location>
</feature>
<evidence type="ECO:0000256" key="7">
    <source>
        <dbReference type="ARBA" id="ARBA00022553"/>
    </source>
</evidence>
<dbReference type="PROSITE" id="PS50089">
    <property type="entry name" value="ZF_RING_2"/>
    <property type="match status" value="1"/>
</dbReference>
<dbReference type="InterPro" id="IPR000315">
    <property type="entry name" value="Znf_B-box"/>
</dbReference>
<dbReference type="GO" id="GO:0045087">
    <property type="term" value="P:innate immune response"/>
    <property type="evidence" value="ECO:0007669"/>
    <property type="project" value="Ensembl"/>
</dbReference>
<comment type="catalytic activity">
    <reaction evidence="1">
        <text>S-ubiquitinyl-[E2 ubiquitin-conjugating enzyme]-L-cysteine + [acceptor protein]-L-lysine = [E2 ubiquitin-conjugating enzyme]-L-cysteine + N(6)-ubiquitinyl-[acceptor protein]-L-lysine.</text>
        <dbReference type="EC" id="2.3.2.27"/>
    </reaction>
</comment>
<dbReference type="Bgee" id="ENSOANG00000002097">
    <property type="expression patterns" value="Expressed in cerebellum and 7 other cell types or tissues"/>
</dbReference>
<evidence type="ECO:0000256" key="10">
    <source>
        <dbReference type="ARBA" id="ARBA00022737"/>
    </source>
</evidence>
<dbReference type="CDD" id="cd14961">
    <property type="entry name" value="NHL_TRIM32_like"/>
    <property type="match status" value="1"/>
</dbReference>
<dbReference type="Gene3D" id="3.30.40.10">
    <property type="entry name" value="Zinc/RING finger domain, C3HC4 (zinc finger)"/>
    <property type="match status" value="1"/>
</dbReference>
<evidence type="ECO:0000256" key="20">
    <source>
        <dbReference type="PROSITE-ProRule" id="PRU00024"/>
    </source>
</evidence>
<keyword evidence="10" id="KW-0677">Repeat</keyword>
<keyword evidence="6" id="KW-0963">Cytoplasm</keyword>
<dbReference type="FunFam" id="2.120.10.30:FF:000034">
    <property type="entry name" value="E3 ubiquitin-protein ligase TRIM32"/>
    <property type="match status" value="1"/>
</dbReference>
<dbReference type="InterPro" id="IPR001841">
    <property type="entry name" value="Znf_RING"/>
</dbReference>
<dbReference type="SUPFAM" id="SSF101898">
    <property type="entry name" value="NHL repeat"/>
    <property type="match status" value="1"/>
</dbReference>
<dbReference type="GO" id="GO:1903883">
    <property type="term" value="P:positive regulation of interleukin-17-mediated signaling pathway"/>
    <property type="evidence" value="ECO:0007669"/>
    <property type="project" value="Ensembl"/>
</dbReference>
<dbReference type="GO" id="GO:0044790">
    <property type="term" value="P:suppression of viral release by host"/>
    <property type="evidence" value="ECO:0007669"/>
    <property type="project" value="Ensembl"/>
</dbReference>
<gene>
    <name evidence="26" type="primary">TRIM32</name>
</gene>
<evidence type="ECO:0000256" key="14">
    <source>
        <dbReference type="ARBA" id="ARBA00022843"/>
    </source>
</evidence>
<dbReference type="CTD" id="22954"/>
<evidence type="ECO:0000256" key="6">
    <source>
        <dbReference type="ARBA" id="ARBA00022490"/>
    </source>
</evidence>
<dbReference type="GO" id="GO:0051155">
    <property type="term" value="P:positive regulation of striated muscle cell differentiation"/>
    <property type="evidence" value="ECO:0007669"/>
    <property type="project" value="Ensembl"/>
</dbReference>
<dbReference type="GO" id="GO:0045732">
    <property type="term" value="P:positive regulation of protein catabolic process"/>
    <property type="evidence" value="ECO:0007669"/>
    <property type="project" value="Ensembl"/>
</dbReference>
<dbReference type="STRING" id="9258.ENSOANP00000003331"/>
<dbReference type="GO" id="GO:1903886">
    <property type="term" value="P:positive regulation of chemokine (C-C motif) ligand 20 production"/>
    <property type="evidence" value="ECO:0007669"/>
    <property type="project" value="Ensembl"/>
</dbReference>
<dbReference type="Proteomes" id="UP000002279">
    <property type="component" value="Chromosome 4"/>
</dbReference>
<dbReference type="GO" id="GO:0042802">
    <property type="term" value="F:identical protein binding"/>
    <property type="evidence" value="ECO:0007669"/>
    <property type="project" value="Ensembl"/>
</dbReference>
<dbReference type="GO" id="GO:0034144">
    <property type="term" value="P:negative regulation of toll-like receptor 4 signaling pathway"/>
    <property type="evidence" value="ECO:0007669"/>
    <property type="project" value="Ensembl"/>
</dbReference>
<feature type="repeat" description="NHL" evidence="21">
    <location>
        <begin position="578"/>
        <end position="621"/>
    </location>
</feature>
<evidence type="ECO:0000256" key="22">
    <source>
        <dbReference type="SAM" id="Coils"/>
    </source>
</evidence>
<dbReference type="PROSITE" id="PS00518">
    <property type="entry name" value="ZF_RING_1"/>
    <property type="match status" value="1"/>
</dbReference>
<organism evidence="26 27">
    <name type="scientific">Ornithorhynchus anatinus</name>
    <name type="common">Duckbill platypus</name>
    <dbReference type="NCBI Taxonomy" id="9258"/>
    <lineage>
        <taxon>Eukaryota</taxon>
        <taxon>Metazoa</taxon>
        <taxon>Chordata</taxon>
        <taxon>Craniata</taxon>
        <taxon>Vertebrata</taxon>
        <taxon>Euteleostomi</taxon>
        <taxon>Mammalia</taxon>
        <taxon>Monotremata</taxon>
        <taxon>Ornithorhynchidae</taxon>
        <taxon>Ornithorhynchus</taxon>
    </lineage>
</organism>
<dbReference type="GO" id="GO:0005737">
    <property type="term" value="C:cytoplasm"/>
    <property type="evidence" value="ECO:0000318"/>
    <property type="project" value="GO_Central"/>
</dbReference>
<dbReference type="GO" id="GO:0043130">
    <property type="term" value="F:ubiquitin binding"/>
    <property type="evidence" value="ECO:0007669"/>
    <property type="project" value="Ensembl"/>
</dbReference>
<dbReference type="GO" id="GO:0006979">
    <property type="term" value="P:response to oxidative stress"/>
    <property type="evidence" value="ECO:0007669"/>
    <property type="project" value="Ensembl"/>
</dbReference>
<dbReference type="GO" id="GO:0070534">
    <property type="term" value="P:protein K63-linked ubiquitination"/>
    <property type="evidence" value="ECO:0007669"/>
    <property type="project" value="Ensembl"/>
</dbReference>
<dbReference type="RefSeq" id="XP_007660034.1">
    <property type="nucleotide sequence ID" value="XM_007661844.3"/>
</dbReference>
<comment type="similarity">
    <text evidence="4">Belongs to the TRIM/RBCC family.</text>
</comment>
<accession>F6UML6</accession>
<dbReference type="GO" id="GO:0043123">
    <property type="term" value="P:positive regulation of canonical NF-kappaB signal transduction"/>
    <property type="evidence" value="ECO:0007669"/>
    <property type="project" value="Ensembl"/>
</dbReference>
<dbReference type="GO" id="GO:1903265">
    <property type="term" value="P:positive regulation of tumor necrosis factor-mediated signaling pathway"/>
    <property type="evidence" value="ECO:0000318"/>
    <property type="project" value="GO_Central"/>
</dbReference>
<evidence type="ECO:0000256" key="5">
    <source>
        <dbReference type="ARBA" id="ARBA00012483"/>
    </source>
</evidence>
<dbReference type="GO" id="GO:0034198">
    <property type="term" value="P:cellular response to amino acid starvation"/>
    <property type="evidence" value="ECO:0000318"/>
    <property type="project" value="GO_Central"/>
</dbReference>
<dbReference type="GO" id="GO:0006511">
    <property type="term" value="P:ubiquitin-dependent protein catabolic process"/>
    <property type="evidence" value="ECO:0007669"/>
    <property type="project" value="Ensembl"/>
</dbReference>
<dbReference type="GO" id="GO:0034142">
    <property type="term" value="P:toll-like receptor 4 signaling pathway"/>
    <property type="evidence" value="ECO:0007669"/>
    <property type="project" value="Ensembl"/>
</dbReference>
<dbReference type="GO" id="GO:0061630">
    <property type="term" value="F:ubiquitin protein ligase activity"/>
    <property type="evidence" value="ECO:0000318"/>
    <property type="project" value="GO_Central"/>
</dbReference>
<sequence length="669" mass="72995">MAAAAASPLNLEALREVLECPICMESFTEEQLRPKLLHCGHTICKQCLEKLLAGSINGVRCPFCSKITRLTSLAQLTDNLTVLKILDTAGLGEAVGLPLCRACGRRLPRQFCKTCRVVLCDPCGEAGHPGPSHALLPVKEAAEERRRGFGRRLARLREQMAELQQRKAALEGVSKDLQARSKAVLQEYGREERRVQEELARSRKFFTSSLVEVEKANTLVVEEQAYLLNIAAVQAVSRCDYLLAKIKQGDVALLEEEEAAAAAEEEEEELEPSASLLRELTLQEVEFLKVGHVGPLQIGQAVRKPRTVRLEDLWAARREAEGGEEEEAAVASTSAAAFRDQDPSPEEAAPSPGASPARQRGPEPAASGQQCHFLKKMGSKGSSPGMFNLPVSLHVGGQGEVLVADRGNYRIQVFTRKGFLREIRRSPSGIDSFVLSFLGADLPNLTPLSVAMNSQGLIGVTDSYDNSVKVYTLEGHCVACHRSQLSKPWGIAALPSGQFVVTDVEGGKLWCFTVDRAVGVVKYSCLCSAVRPKFVTCDAEGTVYFTQGLGLNLENRQIEHHLEGGFSIGSVGPDGQLGRQISHFFSENEDFRCIAGMCVDARGDLIVADSSRKEILHFPKGGGYSVLIREGLTCPVGIALTPKGQLLVLDCWDHCIKIYSYHLRRYSTP</sequence>
<keyword evidence="12" id="KW-0833">Ubl conjugation pathway</keyword>
<evidence type="ECO:0000256" key="13">
    <source>
        <dbReference type="ARBA" id="ARBA00022833"/>
    </source>
</evidence>
<dbReference type="GO" id="GO:0003713">
    <property type="term" value="F:transcription coactivator activity"/>
    <property type="evidence" value="ECO:0007669"/>
    <property type="project" value="Ensembl"/>
</dbReference>
<evidence type="ECO:0000256" key="16">
    <source>
        <dbReference type="ARBA" id="ARBA00066261"/>
    </source>
</evidence>
<evidence type="ECO:0000259" key="24">
    <source>
        <dbReference type="PROSITE" id="PS50089"/>
    </source>
</evidence>
<evidence type="ECO:0000259" key="25">
    <source>
        <dbReference type="PROSITE" id="PS50119"/>
    </source>
</evidence>
<evidence type="ECO:0000256" key="21">
    <source>
        <dbReference type="PROSITE-ProRule" id="PRU00504"/>
    </source>
</evidence>
<dbReference type="GO" id="GO:0045862">
    <property type="term" value="P:positive regulation of proteolysis"/>
    <property type="evidence" value="ECO:0007669"/>
    <property type="project" value="Ensembl"/>
</dbReference>
<dbReference type="GeneTree" id="ENSGT00940000160949"/>
<evidence type="ECO:0000256" key="1">
    <source>
        <dbReference type="ARBA" id="ARBA00000900"/>
    </source>
</evidence>